<protein>
    <submittedName>
        <fullName evidence="2">Uncharacterized protein</fullName>
    </submittedName>
</protein>
<keyword evidence="3" id="KW-1185">Reference proteome</keyword>
<reference evidence="2 3" key="1">
    <citation type="journal article" date="2023" name="Plants (Basel)">
        <title>Bridging the Gap: Combining Genomics and Transcriptomics Approaches to Understand Stylosanthes scabra, an Orphan Legume from the Brazilian Caatinga.</title>
        <authorList>
            <person name="Ferreira-Neto J.R.C."/>
            <person name="da Silva M.D."/>
            <person name="Binneck E."/>
            <person name="de Melo N.F."/>
            <person name="da Silva R.H."/>
            <person name="de Melo A.L.T.M."/>
            <person name="Pandolfi V."/>
            <person name="Bustamante F.O."/>
            <person name="Brasileiro-Vidal A.C."/>
            <person name="Benko-Iseppon A.M."/>
        </authorList>
    </citation>
    <scope>NUCLEOTIDE SEQUENCE [LARGE SCALE GENOMIC DNA]</scope>
    <source>
        <tissue evidence="2">Leaves</tissue>
    </source>
</reference>
<organism evidence="2 3">
    <name type="scientific">Stylosanthes scabra</name>
    <dbReference type="NCBI Taxonomy" id="79078"/>
    <lineage>
        <taxon>Eukaryota</taxon>
        <taxon>Viridiplantae</taxon>
        <taxon>Streptophyta</taxon>
        <taxon>Embryophyta</taxon>
        <taxon>Tracheophyta</taxon>
        <taxon>Spermatophyta</taxon>
        <taxon>Magnoliopsida</taxon>
        <taxon>eudicotyledons</taxon>
        <taxon>Gunneridae</taxon>
        <taxon>Pentapetalae</taxon>
        <taxon>rosids</taxon>
        <taxon>fabids</taxon>
        <taxon>Fabales</taxon>
        <taxon>Fabaceae</taxon>
        <taxon>Papilionoideae</taxon>
        <taxon>50 kb inversion clade</taxon>
        <taxon>dalbergioids sensu lato</taxon>
        <taxon>Dalbergieae</taxon>
        <taxon>Pterocarpus clade</taxon>
        <taxon>Stylosanthes</taxon>
    </lineage>
</organism>
<proteinExistence type="predicted"/>
<feature type="region of interest" description="Disordered" evidence="1">
    <location>
        <begin position="215"/>
        <end position="242"/>
    </location>
</feature>
<accession>A0ABU6TA80</accession>
<dbReference type="Proteomes" id="UP001341840">
    <property type="component" value="Unassembled WGS sequence"/>
</dbReference>
<gene>
    <name evidence="2" type="ORF">PIB30_022119</name>
</gene>
<dbReference type="Pfam" id="PF03004">
    <property type="entry name" value="Transposase_24"/>
    <property type="match status" value="1"/>
</dbReference>
<sequence>MGVLNDCLKDFVSEGPNQRESTCRPVVANEVGESDHQLGAYSFPYPLHIDTGDFTDSSHASQPDPPTQQVVKIPITLDGQNGFDPDNNVCTQAISDVIEHMLNKSWRNYFEFWLEFRIDGGVYVARRTEWTDPKGPRLPGRRGFQQIMWDVRGGELQRLKWLSEGLRRMLLNRFANDPGLKKRSVVNKVNRASSTGGCLHTGGSATIPKTRARMTRSLDRPPTEPELFRETHKRKRDRSVVEQRTDDLLFSANLEQATQQAQEEGDESAATVDPNFVWRQTLSKPCKNRVYGAGGSFASPLRRSGYGGSSASPLALTEAPAAPEVVNLREQV</sequence>
<dbReference type="InterPro" id="IPR004252">
    <property type="entry name" value="Probable_transposase_24"/>
</dbReference>
<evidence type="ECO:0000313" key="2">
    <source>
        <dbReference type="EMBL" id="MED6145121.1"/>
    </source>
</evidence>
<feature type="compositionally biased region" description="Low complexity" evidence="1">
    <location>
        <begin position="309"/>
        <end position="324"/>
    </location>
</feature>
<dbReference type="EMBL" id="JASCZI010090695">
    <property type="protein sequence ID" value="MED6145121.1"/>
    <property type="molecule type" value="Genomic_DNA"/>
</dbReference>
<feature type="region of interest" description="Disordered" evidence="1">
    <location>
        <begin position="293"/>
        <end position="332"/>
    </location>
</feature>
<feature type="compositionally biased region" description="Basic and acidic residues" evidence="1">
    <location>
        <begin position="216"/>
        <end position="230"/>
    </location>
</feature>
<comment type="caution">
    <text evidence="2">The sequence shown here is derived from an EMBL/GenBank/DDBJ whole genome shotgun (WGS) entry which is preliminary data.</text>
</comment>
<name>A0ABU6TA80_9FABA</name>
<evidence type="ECO:0000256" key="1">
    <source>
        <dbReference type="SAM" id="MobiDB-lite"/>
    </source>
</evidence>
<evidence type="ECO:0000313" key="3">
    <source>
        <dbReference type="Proteomes" id="UP001341840"/>
    </source>
</evidence>